<reference evidence="5 6" key="1">
    <citation type="journal article" date="2022" name="ISME Commun">
        <title>Vulcanimicrobium alpinus gen. nov. sp. nov., the first cultivated representative of the candidate phylum 'Eremiobacterota', is a metabolically versatile aerobic anoxygenic phototroph.</title>
        <authorList>
            <person name="Yabe S."/>
            <person name="Muto K."/>
            <person name="Abe K."/>
            <person name="Yokota A."/>
            <person name="Staudigel H."/>
            <person name="Tebo B.M."/>
        </authorList>
    </citation>
    <scope>NUCLEOTIDE SEQUENCE [LARGE SCALE GENOMIC DNA]</scope>
    <source>
        <strain evidence="5 6">WC8-2</strain>
    </source>
</reference>
<dbReference type="GO" id="GO:0016758">
    <property type="term" value="F:hexosyltransferase activity"/>
    <property type="evidence" value="ECO:0007669"/>
    <property type="project" value="InterPro"/>
</dbReference>
<proteinExistence type="inferred from homology"/>
<dbReference type="InterPro" id="IPR009695">
    <property type="entry name" value="Diacylglyc_glucosyltr_N"/>
</dbReference>
<evidence type="ECO:0000313" key="6">
    <source>
        <dbReference type="Proteomes" id="UP001317532"/>
    </source>
</evidence>
<dbReference type="PANTHER" id="PTHR43025:SF3">
    <property type="entry name" value="MONOGALACTOSYLDIACYLGLYCEROL SYNTHASE 1, CHLOROPLASTIC"/>
    <property type="match status" value="1"/>
</dbReference>
<dbReference type="Pfam" id="PF06925">
    <property type="entry name" value="MGDG_synth"/>
    <property type="match status" value="1"/>
</dbReference>
<dbReference type="InterPro" id="IPR050519">
    <property type="entry name" value="Glycosyltransf_28_UgtP"/>
</dbReference>
<evidence type="ECO:0000259" key="4">
    <source>
        <dbReference type="Pfam" id="PF06925"/>
    </source>
</evidence>
<dbReference type="GO" id="GO:0009247">
    <property type="term" value="P:glycolipid biosynthetic process"/>
    <property type="evidence" value="ECO:0007669"/>
    <property type="project" value="InterPro"/>
</dbReference>
<evidence type="ECO:0000256" key="1">
    <source>
        <dbReference type="ARBA" id="ARBA00006962"/>
    </source>
</evidence>
<dbReference type="EMBL" id="AP025523">
    <property type="protein sequence ID" value="BDE06365.1"/>
    <property type="molecule type" value="Genomic_DNA"/>
</dbReference>
<keyword evidence="6" id="KW-1185">Reference proteome</keyword>
<comment type="similarity">
    <text evidence="1">Belongs to the glycosyltransferase 28 family.</text>
</comment>
<evidence type="ECO:0000313" key="5">
    <source>
        <dbReference type="EMBL" id="BDE06365.1"/>
    </source>
</evidence>
<sequence>MRERLAVRGIRGDVHDSYRYAASLFSKVVSDGYIGMVRTIPQLYGVIYDRAERASVAGGFRRWAAEFTARNLRPLIEQMQPSAVVCTHAFPCGVMSAYKRLFDAPLPVLGIVTDFVVHPFWIYRNIDAYAVATPEIRAAMIARGIDDARIGVDGIPVDTRFGLLPDDRGALRAELGIPREGAMALVMGGGLGLGPLGKTMRALARAESAPTQVVIVGRNRRLEARLQEEAQREGGGARVLGFVRNVFDWMHAADVLVTKPGGLSTSEALAARVPLVLLPPLPGQEQRNARYLTARGAALLARVPGDLPELVETAIGAGPRAQRLRTAAATLAHPDAAERIAARVARLAVPVSA</sequence>
<dbReference type="AlphaFoldDB" id="A0AAN1XVU4"/>
<evidence type="ECO:0000256" key="2">
    <source>
        <dbReference type="ARBA" id="ARBA00022676"/>
    </source>
</evidence>
<dbReference type="PANTHER" id="PTHR43025">
    <property type="entry name" value="MONOGALACTOSYLDIACYLGLYCEROL SYNTHASE"/>
    <property type="match status" value="1"/>
</dbReference>
<feature type="domain" description="Diacylglycerol glucosyltransferase N-terminal" evidence="4">
    <location>
        <begin position="10"/>
        <end position="157"/>
    </location>
</feature>
<keyword evidence="3" id="KW-0808">Transferase</keyword>
<evidence type="ECO:0000256" key="3">
    <source>
        <dbReference type="ARBA" id="ARBA00022679"/>
    </source>
</evidence>
<gene>
    <name evidence="5" type="ORF">WPS_16410</name>
</gene>
<keyword evidence="2" id="KW-0328">Glycosyltransferase</keyword>
<protein>
    <submittedName>
        <fullName evidence="5">UDP-glucuronosyltransferase</fullName>
    </submittedName>
</protein>
<dbReference type="GO" id="GO:0016020">
    <property type="term" value="C:membrane"/>
    <property type="evidence" value="ECO:0007669"/>
    <property type="project" value="GOC"/>
</dbReference>
<dbReference type="Gene3D" id="3.40.50.2000">
    <property type="entry name" value="Glycogen Phosphorylase B"/>
    <property type="match status" value="1"/>
</dbReference>
<dbReference type="Proteomes" id="UP001317532">
    <property type="component" value="Chromosome"/>
</dbReference>
<name>A0AAN1XVU4_UNVUL</name>
<dbReference type="Pfam" id="PF13692">
    <property type="entry name" value="Glyco_trans_1_4"/>
    <property type="match status" value="1"/>
</dbReference>
<dbReference type="KEGG" id="vab:WPS_16410"/>
<accession>A0AAN1XVU4</accession>
<dbReference type="SUPFAM" id="SSF53756">
    <property type="entry name" value="UDP-Glycosyltransferase/glycogen phosphorylase"/>
    <property type="match status" value="1"/>
</dbReference>
<organism evidence="5 6">
    <name type="scientific">Vulcanimicrobium alpinum</name>
    <dbReference type="NCBI Taxonomy" id="3016050"/>
    <lineage>
        <taxon>Bacteria</taxon>
        <taxon>Bacillati</taxon>
        <taxon>Vulcanimicrobiota</taxon>
        <taxon>Vulcanimicrobiia</taxon>
        <taxon>Vulcanimicrobiales</taxon>
        <taxon>Vulcanimicrobiaceae</taxon>
        <taxon>Vulcanimicrobium</taxon>
    </lineage>
</organism>